<dbReference type="Pfam" id="PF00072">
    <property type="entry name" value="Response_reg"/>
    <property type="match status" value="1"/>
</dbReference>
<dbReference type="EMBL" id="JAESIY010000001">
    <property type="protein sequence ID" value="MBL3654562.1"/>
    <property type="molecule type" value="Genomic_DNA"/>
</dbReference>
<dbReference type="SMART" id="SM00448">
    <property type="entry name" value="REC"/>
    <property type="match status" value="1"/>
</dbReference>
<reference evidence="4" key="1">
    <citation type="submission" date="2021-01" db="EMBL/GenBank/DDBJ databases">
        <title>Fulvivirga kasyanovii gen. nov., sp nov., a novel member of the phylum Bacteroidetes isolated from seawater in a mussel farm.</title>
        <authorList>
            <person name="Zhao L.-H."/>
            <person name="Wang Z.-J."/>
        </authorList>
    </citation>
    <scope>NUCLEOTIDE SEQUENCE</scope>
    <source>
        <strain evidence="4">2943</strain>
    </source>
</reference>
<dbReference type="Gene3D" id="3.40.50.2300">
    <property type="match status" value="1"/>
</dbReference>
<evidence type="ECO:0000313" key="5">
    <source>
        <dbReference type="Proteomes" id="UP000659388"/>
    </source>
</evidence>
<sequence length="124" mass="14133">MKNRILIIDDTIPLLEEITDILKMEEYEVETANDAYEGMRKVATTLPDLIITDVLMPEINGFQFIEKIRSLDKHKHIPIIVLSAQASKENIDKAKEVKADLYLKKPCSADELIYSIESLLNKSS</sequence>
<dbReference type="Proteomes" id="UP000659388">
    <property type="component" value="Unassembled WGS sequence"/>
</dbReference>
<dbReference type="CDD" id="cd00156">
    <property type="entry name" value="REC"/>
    <property type="match status" value="1"/>
</dbReference>
<evidence type="ECO:0000256" key="2">
    <source>
        <dbReference type="PROSITE-ProRule" id="PRU00169"/>
    </source>
</evidence>
<feature type="domain" description="Response regulatory" evidence="3">
    <location>
        <begin position="4"/>
        <end position="120"/>
    </location>
</feature>
<dbReference type="SUPFAM" id="SSF52172">
    <property type="entry name" value="CheY-like"/>
    <property type="match status" value="1"/>
</dbReference>
<proteinExistence type="predicted"/>
<evidence type="ECO:0000259" key="3">
    <source>
        <dbReference type="PROSITE" id="PS50110"/>
    </source>
</evidence>
<dbReference type="PANTHER" id="PTHR44591:SF3">
    <property type="entry name" value="RESPONSE REGULATORY DOMAIN-CONTAINING PROTEIN"/>
    <property type="match status" value="1"/>
</dbReference>
<organism evidence="4 5">
    <name type="scientific">Fulvivirga sediminis</name>
    <dbReference type="NCBI Taxonomy" id="2803949"/>
    <lineage>
        <taxon>Bacteria</taxon>
        <taxon>Pseudomonadati</taxon>
        <taxon>Bacteroidota</taxon>
        <taxon>Cytophagia</taxon>
        <taxon>Cytophagales</taxon>
        <taxon>Fulvivirgaceae</taxon>
        <taxon>Fulvivirga</taxon>
    </lineage>
</organism>
<dbReference type="PANTHER" id="PTHR44591">
    <property type="entry name" value="STRESS RESPONSE REGULATOR PROTEIN 1"/>
    <property type="match status" value="1"/>
</dbReference>
<protein>
    <submittedName>
        <fullName evidence="4">Response regulator</fullName>
    </submittedName>
</protein>
<dbReference type="InterPro" id="IPR011006">
    <property type="entry name" value="CheY-like_superfamily"/>
</dbReference>
<dbReference type="InterPro" id="IPR050595">
    <property type="entry name" value="Bact_response_regulator"/>
</dbReference>
<feature type="modified residue" description="4-aspartylphosphate" evidence="2">
    <location>
        <position position="53"/>
    </location>
</feature>
<dbReference type="GO" id="GO:0000160">
    <property type="term" value="P:phosphorelay signal transduction system"/>
    <property type="evidence" value="ECO:0007669"/>
    <property type="project" value="InterPro"/>
</dbReference>
<name>A0A937F468_9BACT</name>
<keyword evidence="5" id="KW-1185">Reference proteome</keyword>
<evidence type="ECO:0000256" key="1">
    <source>
        <dbReference type="ARBA" id="ARBA00022553"/>
    </source>
</evidence>
<evidence type="ECO:0000313" key="4">
    <source>
        <dbReference type="EMBL" id="MBL3654562.1"/>
    </source>
</evidence>
<keyword evidence="1 2" id="KW-0597">Phosphoprotein</keyword>
<comment type="caution">
    <text evidence="4">The sequence shown here is derived from an EMBL/GenBank/DDBJ whole genome shotgun (WGS) entry which is preliminary data.</text>
</comment>
<gene>
    <name evidence="4" type="ORF">JL102_00350</name>
</gene>
<accession>A0A937F468</accession>
<dbReference type="AlphaFoldDB" id="A0A937F468"/>
<dbReference type="InterPro" id="IPR001789">
    <property type="entry name" value="Sig_transdc_resp-reg_receiver"/>
</dbReference>
<dbReference type="RefSeq" id="WP_202241462.1">
    <property type="nucleotide sequence ID" value="NZ_JAESIY010000001.1"/>
</dbReference>
<dbReference type="PROSITE" id="PS50110">
    <property type="entry name" value="RESPONSE_REGULATORY"/>
    <property type="match status" value="1"/>
</dbReference>